<dbReference type="InterPro" id="IPR013106">
    <property type="entry name" value="Ig_V-set"/>
</dbReference>
<evidence type="ECO:0000256" key="1">
    <source>
        <dbReference type="ARBA" id="ARBA00022729"/>
    </source>
</evidence>
<dbReference type="AlphaFoldDB" id="A0A8C4WMX8"/>
<name>A0A8C4WMX8_9SAUR</name>
<dbReference type="PANTHER" id="PTHR23268">
    <property type="entry name" value="T-CELL RECEPTOR BETA CHAIN"/>
    <property type="match status" value="1"/>
</dbReference>
<dbReference type="OrthoDB" id="9803478at2759"/>
<reference evidence="5" key="2">
    <citation type="submission" date="2025-09" db="UniProtKB">
        <authorList>
            <consortium name="Ensembl"/>
        </authorList>
    </citation>
    <scope>IDENTIFICATION</scope>
</reference>
<dbReference type="InterPro" id="IPR013783">
    <property type="entry name" value="Ig-like_fold"/>
</dbReference>
<evidence type="ECO:0000259" key="4">
    <source>
        <dbReference type="PROSITE" id="PS50835"/>
    </source>
</evidence>
<evidence type="ECO:0000256" key="3">
    <source>
        <dbReference type="SAM" id="SignalP"/>
    </source>
</evidence>
<keyword evidence="1 3" id="KW-0732">Signal</keyword>
<keyword evidence="2" id="KW-0391">Immunity</keyword>
<dbReference type="Gene3D" id="2.60.40.10">
    <property type="entry name" value="Immunoglobulins"/>
    <property type="match status" value="1"/>
</dbReference>
<dbReference type="GO" id="GO:0007166">
    <property type="term" value="P:cell surface receptor signaling pathway"/>
    <property type="evidence" value="ECO:0007669"/>
    <property type="project" value="TreeGrafter"/>
</dbReference>
<feature type="signal peptide" evidence="3">
    <location>
        <begin position="1"/>
        <end position="20"/>
    </location>
</feature>
<evidence type="ECO:0000313" key="6">
    <source>
        <dbReference type="Proteomes" id="UP000694390"/>
    </source>
</evidence>
<dbReference type="Proteomes" id="UP000694390">
    <property type="component" value="Unassembled WGS sequence"/>
</dbReference>
<protein>
    <recommendedName>
        <fullName evidence="4">Ig-like domain-containing protein</fullName>
    </recommendedName>
</protein>
<dbReference type="InterPro" id="IPR007110">
    <property type="entry name" value="Ig-like_dom"/>
</dbReference>
<dbReference type="Pfam" id="PF07686">
    <property type="entry name" value="V-set"/>
    <property type="match status" value="1"/>
</dbReference>
<proteinExistence type="predicted"/>
<evidence type="ECO:0000256" key="2">
    <source>
        <dbReference type="ARBA" id="ARBA00022859"/>
    </source>
</evidence>
<dbReference type="PROSITE" id="PS50835">
    <property type="entry name" value="IG_LIKE"/>
    <property type="match status" value="1"/>
</dbReference>
<dbReference type="InterPro" id="IPR050413">
    <property type="entry name" value="TCR_beta_variable"/>
</dbReference>
<dbReference type="SMART" id="SM00409">
    <property type="entry name" value="IG"/>
    <property type="match status" value="1"/>
</dbReference>
<feature type="domain" description="Ig-like" evidence="4">
    <location>
        <begin position="21"/>
        <end position="109"/>
    </location>
</feature>
<organism evidence="5 6">
    <name type="scientific">Gopherus evgoodei</name>
    <name type="common">Goodes thornscrub tortoise</name>
    <dbReference type="NCBI Taxonomy" id="1825980"/>
    <lineage>
        <taxon>Eukaryota</taxon>
        <taxon>Metazoa</taxon>
        <taxon>Chordata</taxon>
        <taxon>Craniata</taxon>
        <taxon>Vertebrata</taxon>
        <taxon>Euteleostomi</taxon>
        <taxon>Archelosauria</taxon>
        <taxon>Testudinata</taxon>
        <taxon>Testudines</taxon>
        <taxon>Cryptodira</taxon>
        <taxon>Durocryptodira</taxon>
        <taxon>Testudinoidea</taxon>
        <taxon>Testudinidae</taxon>
        <taxon>Gopherus</taxon>
    </lineage>
</organism>
<keyword evidence="6" id="KW-1185">Reference proteome</keyword>
<dbReference type="Ensembl" id="ENSGEVT00005021129.1">
    <property type="protein sequence ID" value="ENSGEVP00005020115.1"/>
    <property type="gene ID" value="ENSGEVG00005014303.1"/>
</dbReference>
<dbReference type="PANTHER" id="PTHR23268:SF14">
    <property type="entry name" value="T CELL RECEPTOR BETA VARIABLE 12-3-RELATED"/>
    <property type="match status" value="1"/>
</dbReference>
<dbReference type="InterPro" id="IPR036179">
    <property type="entry name" value="Ig-like_dom_sf"/>
</dbReference>
<dbReference type="SUPFAM" id="SSF48726">
    <property type="entry name" value="Immunoglobulin"/>
    <property type="match status" value="1"/>
</dbReference>
<evidence type="ECO:0000313" key="5">
    <source>
        <dbReference type="Ensembl" id="ENSGEVP00005020115.1"/>
    </source>
</evidence>
<dbReference type="InterPro" id="IPR003599">
    <property type="entry name" value="Ig_sub"/>
</dbReference>
<dbReference type="GeneTree" id="ENSGT00940000162509"/>
<feature type="chain" id="PRO_5034813921" description="Ig-like domain-containing protein" evidence="3">
    <location>
        <begin position="21"/>
        <end position="136"/>
    </location>
</feature>
<dbReference type="SMART" id="SM00406">
    <property type="entry name" value="IGv"/>
    <property type="match status" value="1"/>
</dbReference>
<sequence length="136" mass="15440">MSMQIVWYLFTCFMAARCSGAQINQTPSLVLEKGHQAQLICKQTYGHNSMFWYRQDLGQGLQLLFYFVNKQQIDKGNVTDRFQAKSPQTELLHLDISPVKPEDSGVYFCASSLDTVLQSHLLPQQKPPPLVTATPF</sequence>
<dbReference type="GO" id="GO:0005886">
    <property type="term" value="C:plasma membrane"/>
    <property type="evidence" value="ECO:0007669"/>
    <property type="project" value="TreeGrafter"/>
</dbReference>
<dbReference type="GO" id="GO:0002376">
    <property type="term" value="P:immune system process"/>
    <property type="evidence" value="ECO:0007669"/>
    <property type="project" value="UniProtKB-KW"/>
</dbReference>
<accession>A0A8C4WMX8</accession>
<reference evidence="5" key="1">
    <citation type="submission" date="2025-08" db="UniProtKB">
        <authorList>
            <consortium name="Ensembl"/>
        </authorList>
    </citation>
    <scope>IDENTIFICATION</scope>
</reference>